<dbReference type="KEGG" id="hbq:QI031_26640"/>
<dbReference type="InterPro" id="IPR050107">
    <property type="entry name" value="ABC_carbohydrate_import_ATPase"/>
</dbReference>
<evidence type="ECO:0000313" key="10">
    <source>
        <dbReference type="EMBL" id="WGV25285.1"/>
    </source>
</evidence>
<keyword evidence="6 10" id="KW-0067">ATP-binding</keyword>
<evidence type="ECO:0000256" key="3">
    <source>
        <dbReference type="ARBA" id="ARBA00022475"/>
    </source>
</evidence>
<sequence length="495" mass="54000">MNYLRLNNITKRFGSFIANDNINLSVASGTIHAILGENGAGKSTLMNIISGLYQPDAGEIYLQEQPMKITSPNKAMKLGIGMIHQHFMLVPNLTVTENIILGTQKTWWLNLQDKQQEIAALSQVYGLEIDPTAKVESLSVGTQQRVEILKVLYRRAKLLILDEPTAVLTPPEVESLIVILRQLAAAGNAIIFISHKLEEVMNLCDSVTVLRQGKVVTTTSTSSATPQQLATLMVGRQVALQLNKNVTLPGEIILSVQNLQVTNQRNIPAVNNVSFELRAGEILGIAGVDGNGQRELADALAKPVADIALLQTIKQGKIEFTHRNSLVGYIPEDRQTMGLVLQFSIAQNLILKAFKYLPFCRRFLLQQEAIANHAQVAMQEFDIRANGIDVKVSQLSGGNQQKVVLARELAQAPALIIAMQPTRGLDVGATVAVQSRILTERDRGAGILYISTELEEVMAMSDRIAVIYRGEFVAILDAATAKVEDIGLLMAGGIN</sequence>
<dbReference type="InterPro" id="IPR017871">
    <property type="entry name" value="ABC_transporter-like_CS"/>
</dbReference>
<evidence type="ECO:0000256" key="2">
    <source>
        <dbReference type="ARBA" id="ARBA00022448"/>
    </source>
</evidence>
<dbReference type="FunFam" id="3.40.50.300:FF:000127">
    <property type="entry name" value="Ribose import ATP-binding protein RbsA"/>
    <property type="match status" value="1"/>
</dbReference>
<dbReference type="CDD" id="cd03216">
    <property type="entry name" value="ABC_Carb_Monos_I"/>
    <property type="match status" value="1"/>
</dbReference>
<dbReference type="PROSITE" id="PS00211">
    <property type="entry name" value="ABC_TRANSPORTER_1"/>
    <property type="match status" value="1"/>
</dbReference>
<evidence type="ECO:0000256" key="7">
    <source>
        <dbReference type="ARBA" id="ARBA00022967"/>
    </source>
</evidence>
<dbReference type="RefSeq" id="WP_281482587.1">
    <property type="nucleotide sequence ID" value="NZ_CP124543.1"/>
</dbReference>
<evidence type="ECO:0000256" key="6">
    <source>
        <dbReference type="ARBA" id="ARBA00022840"/>
    </source>
</evidence>
<dbReference type="GO" id="GO:0005886">
    <property type="term" value="C:plasma membrane"/>
    <property type="evidence" value="ECO:0007669"/>
    <property type="project" value="UniProtKB-SubCell"/>
</dbReference>
<dbReference type="PROSITE" id="PS50893">
    <property type="entry name" value="ABC_TRANSPORTER_2"/>
    <property type="match status" value="2"/>
</dbReference>
<reference evidence="10 11" key="1">
    <citation type="journal article" date="2023" name="Limnol Oceanogr Lett">
        <title>Environmental adaptations by the intertidal Antarctic cyanobacterium Halotia branconii CENA392 as revealed using long-read genome sequencing.</title>
        <authorList>
            <person name="Dextro R.B."/>
            <person name="Delbaje E."/>
            <person name="Freitas P.N.N."/>
            <person name="Geraldes V."/>
            <person name="Pinto E."/>
            <person name="Long P.F."/>
            <person name="Fiore M.F."/>
        </authorList>
    </citation>
    <scope>NUCLEOTIDE SEQUENCE [LARGE SCALE GENOMIC DNA]</scope>
    <source>
        <strain evidence="10 11">CENA392</strain>
    </source>
</reference>
<dbReference type="PANTHER" id="PTHR43790:SF4">
    <property type="entry name" value="GUANOSINE IMPORT ATP-BINDING PROTEIN NUPO"/>
    <property type="match status" value="1"/>
</dbReference>
<dbReference type="SUPFAM" id="SSF52540">
    <property type="entry name" value="P-loop containing nucleoside triphosphate hydrolases"/>
    <property type="match status" value="2"/>
</dbReference>
<name>A0AAJ6NRC5_9CYAN</name>
<keyword evidence="3" id="KW-1003">Cell membrane</keyword>
<dbReference type="InterPro" id="IPR003593">
    <property type="entry name" value="AAA+_ATPase"/>
</dbReference>
<dbReference type="PANTHER" id="PTHR43790">
    <property type="entry name" value="CARBOHYDRATE TRANSPORT ATP-BINDING PROTEIN MG119-RELATED"/>
    <property type="match status" value="1"/>
</dbReference>
<evidence type="ECO:0000256" key="4">
    <source>
        <dbReference type="ARBA" id="ARBA00022737"/>
    </source>
</evidence>
<gene>
    <name evidence="10" type="ORF">QI031_26640</name>
</gene>
<evidence type="ECO:0000256" key="1">
    <source>
        <dbReference type="ARBA" id="ARBA00004202"/>
    </source>
</evidence>
<proteinExistence type="predicted"/>
<dbReference type="GO" id="GO:0005524">
    <property type="term" value="F:ATP binding"/>
    <property type="evidence" value="ECO:0007669"/>
    <property type="project" value="UniProtKB-KW"/>
</dbReference>
<protein>
    <submittedName>
        <fullName evidence="10">ABC transporter ATP-binding protein</fullName>
    </submittedName>
</protein>
<dbReference type="EMBL" id="CP124543">
    <property type="protein sequence ID" value="WGV25285.1"/>
    <property type="molecule type" value="Genomic_DNA"/>
</dbReference>
<dbReference type="Pfam" id="PF00005">
    <property type="entry name" value="ABC_tran"/>
    <property type="match status" value="2"/>
</dbReference>
<dbReference type="GO" id="GO:0016887">
    <property type="term" value="F:ATP hydrolysis activity"/>
    <property type="evidence" value="ECO:0007669"/>
    <property type="project" value="InterPro"/>
</dbReference>
<accession>A0AAJ6NRC5</accession>
<dbReference type="AlphaFoldDB" id="A0AAJ6NRC5"/>
<feature type="domain" description="ABC transporter" evidence="9">
    <location>
        <begin position="4"/>
        <end position="237"/>
    </location>
</feature>
<dbReference type="SMART" id="SM00382">
    <property type="entry name" value="AAA"/>
    <property type="match status" value="1"/>
</dbReference>
<evidence type="ECO:0000256" key="8">
    <source>
        <dbReference type="ARBA" id="ARBA00023136"/>
    </source>
</evidence>
<evidence type="ECO:0000259" key="9">
    <source>
        <dbReference type="PROSITE" id="PS50893"/>
    </source>
</evidence>
<keyword evidence="8" id="KW-0472">Membrane</keyword>
<organism evidence="10 11">
    <name type="scientific">Halotia branconii CENA392</name>
    <dbReference type="NCBI Taxonomy" id="1539056"/>
    <lineage>
        <taxon>Bacteria</taxon>
        <taxon>Bacillati</taxon>
        <taxon>Cyanobacteriota</taxon>
        <taxon>Cyanophyceae</taxon>
        <taxon>Nostocales</taxon>
        <taxon>Nodulariaceae</taxon>
        <taxon>Halotia</taxon>
    </lineage>
</organism>
<dbReference type="InterPro" id="IPR027417">
    <property type="entry name" value="P-loop_NTPase"/>
</dbReference>
<keyword evidence="4" id="KW-0677">Repeat</keyword>
<dbReference type="Proteomes" id="UP001223520">
    <property type="component" value="Chromosome"/>
</dbReference>
<keyword evidence="5" id="KW-0547">Nucleotide-binding</keyword>
<keyword evidence="7" id="KW-1278">Translocase</keyword>
<feature type="domain" description="ABC transporter" evidence="9">
    <location>
        <begin position="254"/>
        <end position="494"/>
    </location>
</feature>
<keyword evidence="11" id="KW-1185">Reference proteome</keyword>
<dbReference type="InterPro" id="IPR003439">
    <property type="entry name" value="ABC_transporter-like_ATP-bd"/>
</dbReference>
<comment type="subcellular location">
    <subcellularLocation>
        <location evidence="1">Cell membrane</location>
        <topology evidence="1">Peripheral membrane protein</topology>
    </subcellularLocation>
</comment>
<evidence type="ECO:0000313" key="11">
    <source>
        <dbReference type="Proteomes" id="UP001223520"/>
    </source>
</evidence>
<keyword evidence="2" id="KW-0813">Transport</keyword>
<evidence type="ECO:0000256" key="5">
    <source>
        <dbReference type="ARBA" id="ARBA00022741"/>
    </source>
</evidence>
<dbReference type="Gene3D" id="3.40.50.300">
    <property type="entry name" value="P-loop containing nucleotide triphosphate hydrolases"/>
    <property type="match status" value="2"/>
</dbReference>
<dbReference type="CDD" id="cd03215">
    <property type="entry name" value="ABC_Carb_Monos_II"/>
    <property type="match status" value="1"/>
</dbReference>